<evidence type="ECO:0000256" key="4">
    <source>
        <dbReference type="ARBA" id="ARBA00023136"/>
    </source>
</evidence>
<dbReference type="GO" id="GO:0097347">
    <property type="term" value="C:TAM protein secretion complex"/>
    <property type="evidence" value="ECO:0007669"/>
    <property type="project" value="TreeGrafter"/>
</dbReference>
<comment type="subcellular location">
    <subcellularLocation>
        <location evidence="1">Membrane</location>
        <topology evidence="1">Single-pass membrane protein</topology>
    </subcellularLocation>
</comment>
<protein>
    <submittedName>
        <fullName evidence="5">Uncharacterized protein</fullName>
    </submittedName>
</protein>
<organism evidence="5">
    <name type="scientific">Gallibacterium anatis</name>
    <dbReference type="NCBI Taxonomy" id="750"/>
    <lineage>
        <taxon>Bacteria</taxon>
        <taxon>Pseudomonadati</taxon>
        <taxon>Pseudomonadota</taxon>
        <taxon>Gammaproteobacteria</taxon>
        <taxon>Pasteurellales</taxon>
        <taxon>Pasteurellaceae</taxon>
        <taxon>Gallibacterium</taxon>
    </lineage>
</organism>
<comment type="caution">
    <text evidence="5">The sequence shown here is derived from an EMBL/GenBank/DDBJ whole genome shotgun (WGS) entry which is preliminary data.</text>
</comment>
<dbReference type="GO" id="GO:0005886">
    <property type="term" value="C:plasma membrane"/>
    <property type="evidence" value="ECO:0007669"/>
    <property type="project" value="TreeGrafter"/>
</dbReference>
<dbReference type="AlphaFoldDB" id="A0A930UUF8"/>
<evidence type="ECO:0000313" key="5">
    <source>
        <dbReference type="EMBL" id="MBF4102429.1"/>
    </source>
</evidence>
<evidence type="ECO:0000256" key="2">
    <source>
        <dbReference type="ARBA" id="ARBA00022692"/>
    </source>
</evidence>
<keyword evidence="2" id="KW-0812">Transmembrane</keyword>
<evidence type="ECO:0000256" key="3">
    <source>
        <dbReference type="ARBA" id="ARBA00022989"/>
    </source>
</evidence>
<evidence type="ECO:0000256" key="1">
    <source>
        <dbReference type="ARBA" id="ARBA00004167"/>
    </source>
</evidence>
<reference evidence="5" key="1">
    <citation type="submission" date="2020-11" db="EMBL/GenBank/DDBJ databases">
        <title>Gallibacterium anatis 1637, full genome, WGS.</title>
        <authorList>
            <person name="Laishevtcev A.I."/>
            <person name="Yakimova E.A."/>
            <person name="Petkovich D."/>
            <person name="Stepanova T.V."/>
            <person name="Kalendr R.S."/>
            <person name="Rubalsky E.O."/>
            <person name="Zulkarneev E.R."/>
            <person name="Aleshkin A.V."/>
        </authorList>
    </citation>
    <scope>NUCLEOTIDE SEQUENCE</scope>
    <source>
        <strain evidence="5">1637</strain>
    </source>
</reference>
<name>A0A930UUF8_9PAST</name>
<dbReference type="PANTHER" id="PTHR36985:SF1">
    <property type="entry name" value="TRANSLOCATION AND ASSEMBLY MODULE SUBUNIT TAMB"/>
    <property type="match status" value="1"/>
</dbReference>
<gene>
    <name evidence="5" type="ORF">INT80_04565</name>
</gene>
<proteinExistence type="predicted"/>
<keyword evidence="4" id="KW-0472">Membrane</keyword>
<dbReference type="EMBL" id="JADION010000009">
    <property type="protein sequence ID" value="MBF4102429.1"/>
    <property type="molecule type" value="Genomic_DNA"/>
</dbReference>
<sequence>MVGNPLRQLASSGKVDAQGWQVDIPVINLTGSANNRPINIQGDLALNNQIPLLSKGFQFDYGQNHLLLKRQIGTDSQFDLTLNAPDFSGLYRGLDLAAQGEIPDQQ</sequence>
<dbReference type="GO" id="GO:0009306">
    <property type="term" value="P:protein secretion"/>
    <property type="evidence" value="ECO:0007669"/>
    <property type="project" value="TreeGrafter"/>
</dbReference>
<accession>A0A930UUF8</accession>
<dbReference type="PANTHER" id="PTHR36985">
    <property type="entry name" value="TRANSLOCATION AND ASSEMBLY MODULE SUBUNIT TAMB"/>
    <property type="match status" value="1"/>
</dbReference>
<keyword evidence="3" id="KW-1133">Transmembrane helix</keyword>